<organism evidence="11 12">
    <name type="scientific">Chitinophaga pollutisoli</name>
    <dbReference type="NCBI Taxonomy" id="3133966"/>
    <lineage>
        <taxon>Bacteria</taxon>
        <taxon>Pseudomonadati</taxon>
        <taxon>Bacteroidota</taxon>
        <taxon>Chitinophagia</taxon>
        <taxon>Chitinophagales</taxon>
        <taxon>Chitinophagaceae</taxon>
        <taxon>Chitinophaga</taxon>
    </lineage>
</organism>
<keyword evidence="3 7" id="KW-0791">Threonine biosynthesis</keyword>
<evidence type="ECO:0000256" key="8">
    <source>
        <dbReference type="NCBIfam" id="TIGR00191"/>
    </source>
</evidence>
<comment type="function">
    <text evidence="7">Catalyzes the ATP-dependent phosphorylation of L-homoserine to L-homoserine phosphate.</text>
</comment>
<dbReference type="PIRSF" id="PIRSF000676">
    <property type="entry name" value="Homoser_kin"/>
    <property type="match status" value="1"/>
</dbReference>
<evidence type="ECO:0000256" key="6">
    <source>
        <dbReference type="ARBA" id="ARBA00022840"/>
    </source>
</evidence>
<dbReference type="NCBIfam" id="TIGR00191">
    <property type="entry name" value="thrB"/>
    <property type="match status" value="1"/>
</dbReference>
<comment type="catalytic activity">
    <reaction evidence="7">
        <text>L-homoserine + ATP = O-phospho-L-homoserine + ADP + H(+)</text>
        <dbReference type="Rhea" id="RHEA:13985"/>
        <dbReference type="ChEBI" id="CHEBI:15378"/>
        <dbReference type="ChEBI" id="CHEBI:30616"/>
        <dbReference type="ChEBI" id="CHEBI:57476"/>
        <dbReference type="ChEBI" id="CHEBI:57590"/>
        <dbReference type="ChEBI" id="CHEBI:456216"/>
        <dbReference type="EC" id="2.7.1.39"/>
    </reaction>
</comment>
<dbReference type="InterPro" id="IPR036554">
    <property type="entry name" value="GHMP_kinase_C_sf"/>
</dbReference>
<dbReference type="InterPro" id="IPR013750">
    <property type="entry name" value="GHMP_kinase_C_dom"/>
</dbReference>
<keyword evidence="6 7" id="KW-0067">ATP-binding</keyword>
<comment type="pathway">
    <text evidence="7">Amino-acid biosynthesis; L-threonine biosynthesis; L-threonine from L-aspartate: step 4/5.</text>
</comment>
<dbReference type="SUPFAM" id="SSF54211">
    <property type="entry name" value="Ribosomal protein S5 domain 2-like"/>
    <property type="match status" value="1"/>
</dbReference>
<accession>A0ABZ2YRB4</accession>
<dbReference type="GO" id="GO:0004413">
    <property type="term" value="F:homoserine kinase activity"/>
    <property type="evidence" value="ECO:0007669"/>
    <property type="project" value="UniProtKB-EC"/>
</dbReference>
<comment type="similarity">
    <text evidence="7">Belongs to the GHMP kinase family. Homoserine kinase subfamily.</text>
</comment>
<sequence>MNQDNKPSVTVFAPATVANVACGFDVIGLALESTGDEMDIRLSDTPGVRITSIEGAKLPLEASQNVAGVALQALLHEYGKPETGMEIAIRKNIHPGSGIGSSAASAAGAVAGGNMLLNNHFSPEALIRFAMEGERLACGTPHADNVAPAILGGFTLVRSYQPLDVIALHTPADLWVTVIHPQIEVRTADAREILKQQVMLKDAIRQWGNVGALVAGLYREDYDLIARSLEDVIVEPIRSILIPAFHDLKLRCREAGALGGGISGSGPSVFMLSKGEANARSVAAMMESIYAPLGVDYHIHVSRISSTGVKAIKAHQHAVL</sequence>
<evidence type="ECO:0000259" key="10">
    <source>
        <dbReference type="Pfam" id="PF08544"/>
    </source>
</evidence>
<proteinExistence type="inferred from homology"/>
<dbReference type="PANTHER" id="PTHR20861">
    <property type="entry name" value="HOMOSERINE/4-DIPHOSPHOCYTIDYL-2-C-METHYL-D-ERYTHRITOL KINASE"/>
    <property type="match status" value="1"/>
</dbReference>
<comment type="caution">
    <text evidence="7">Lacks conserved residue(s) required for the propagation of feature annotation.</text>
</comment>
<reference evidence="12" key="1">
    <citation type="submission" date="2024-03" db="EMBL/GenBank/DDBJ databases">
        <title>Chitinophaga horti sp. nov., isolated from garden soil.</title>
        <authorList>
            <person name="Lee D.S."/>
            <person name="Han D.M."/>
            <person name="Baek J.H."/>
            <person name="Choi D.G."/>
            <person name="Jeon J.H."/>
            <person name="Jeon C.O."/>
        </authorList>
    </citation>
    <scope>NUCLEOTIDE SEQUENCE [LARGE SCALE GENOMIC DNA]</scope>
    <source>
        <strain evidence="12">GPA1</strain>
    </source>
</reference>
<keyword evidence="12" id="KW-1185">Reference proteome</keyword>
<dbReference type="EC" id="2.7.1.39" evidence="7 8"/>
<keyword evidence="2 7" id="KW-0808">Transferase</keyword>
<dbReference type="NCBIfam" id="NF002288">
    <property type="entry name" value="PRK01212.1-4"/>
    <property type="match status" value="1"/>
</dbReference>
<evidence type="ECO:0000256" key="4">
    <source>
        <dbReference type="ARBA" id="ARBA00022741"/>
    </source>
</evidence>
<dbReference type="Gene3D" id="3.30.230.10">
    <property type="match status" value="1"/>
</dbReference>
<evidence type="ECO:0000256" key="3">
    <source>
        <dbReference type="ARBA" id="ARBA00022697"/>
    </source>
</evidence>
<dbReference type="PANTHER" id="PTHR20861:SF1">
    <property type="entry name" value="HOMOSERINE KINASE"/>
    <property type="match status" value="1"/>
</dbReference>
<dbReference type="Pfam" id="PF08544">
    <property type="entry name" value="GHMP_kinases_C"/>
    <property type="match status" value="1"/>
</dbReference>
<keyword evidence="5 7" id="KW-0418">Kinase</keyword>
<dbReference type="RefSeq" id="WP_341836750.1">
    <property type="nucleotide sequence ID" value="NZ_CP149822.1"/>
</dbReference>
<evidence type="ECO:0000313" key="11">
    <source>
        <dbReference type="EMBL" id="WZN41907.1"/>
    </source>
</evidence>
<dbReference type="Gene3D" id="3.30.70.890">
    <property type="entry name" value="GHMP kinase, C-terminal domain"/>
    <property type="match status" value="1"/>
</dbReference>
<dbReference type="EMBL" id="CP149822">
    <property type="protein sequence ID" value="WZN41907.1"/>
    <property type="molecule type" value="Genomic_DNA"/>
</dbReference>
<dbReference type="Proteomes" id="UP001485459">
    <property type="component" value="Chromosome"/>
</dbReference>
<feature type="domain" description="GHMP kinase C-terminal" evidence="10">
    <location>
        <begin position="214"/>
        <end position="288"/>
    </location>
</feature>
<keyword evidence="7" id="KW-0963">Cytoplasm</keyword>
<name>A0ABZ2YRB4_9BACT</name>
<dbReference type="HAMAP" id="MF_00384">
    <property type="entry name" value="Homoser_kinase"/>
    <property type="match status" value="1"/>
</dbReference>
<dbReference type="InterPro" id="IPR014721">
    <property type="entry name" value="Ribsml_uS5_D2-typ_fold_subgr"/>
</dbReference>
<evidence type="ECO:0000256" key="7">
    <source>
        <dbReference type="HAMAP-Rule" id="MF_00384"/>
    </source>
</evidence>
<comment type="subcellular location">
    <subcellularLocation>
        <location evidence="7">Cytoplasm</location>
    </subcellularLocation>
</comment>
<feature type="domain" description="GHMP kinase N-terminal" evidence="9">
    <location>
        <begin position="69"/>
        <end position="153"/>
    </location>
</feature>
<keyword evidence="1 7" id="KW-0028">Amino-acid biosynthesis</keyword>
<protein>
    <recommendedName>
        <fullName evidence="7 8">Homoserine kinase</fullName>
        <shortName evidence="7">HK</shortName>
        <shortName evidence="7">HSK</shortName>
        <ecNumber evidence="7 8">2.7.1.39</ecNumber>
    </recommendedName>
</protein>
<dbReference type="InterPro" id="IPR020568">
    <property type="entry name" value="Ribosomal_Su5_D2-typ_SF"/>
</dbReference>
<evidence type="ECO:0000256" key="5">
    <source>
        <dbReference type="ARBA" id="ARBA00022777"/>
    </source>
</evidence>
<evidence type="ECO:0000259" key="9">
    <source>
        <dbReference type="Pfam" id="PF00288"/>
    </source>
</evidence>
<evidence type="ECO:0000313" key="12">
    <source>
        <dbReference type="Proteomes" id="UP001485459"/>
    </source>
</evidence>
<evidence type="ECO:0000256" key="2">
    <source>
        <dbReference type="ARBA" id="ARBA00022679"/>
    </source>
</evidence>
<evidence type="ECO:0000256" key="1">
    <source>
        <dbReference type="ARBA" id="ARBA00022605"/>
    </source>
</evidence>
<dbReference type="InterPro" id="IPR006204">
    <property type="entry name" value="GHMP_kinase_N_dom"/>
</dbReference>
<dbReference type="Pfam" id="PF00288">
    <property type="entry name" value="GHMP_kinases_N"/>
    <property type="match status" value="1"/>
</dbReference>
<dbReference type="InterPro" id="IPR000870">
    <property type="entry name" value="Homoserine_kinase"/>
</dbReference>
<dbReference type="SUPFAM" id="SSF55060">
    <property type="entry name" value="GHMP Kinase, C-terminal domain"/>
    <property type="match status" value="1"/>
</dbReference>
<keyword evidence="4 7" id="KW-0547">Nucleotide-binding</keyword>
<gene>
    <name evidence="7" type="primary">thrB</name>
    <name evidence="11" type="ORF">WJU16_02505</name>
</gene>
<dbReference type="PRINTS" id="PR00958">
    <property type="entry name" value="HOMSERKINASE"/>
</dbReference>